<keyword evidence="3" id="KW-1185">Reference proteome</keyword>
<keyword evidence="1" id="KW-0472">Membrane</keyword>
<evidence type="ECO:0000313" key="3">
    <source>
        <dbReference type="Proteomes" id="UP001208689"/>
    </source>
</evidence>
<proteinExistence type="predicted"/>
<keyword evidence="1" id="KW-0812">Transmembrane</keyword>
<sequence>MKSVNKILIMVISSAILPGISALNSVMANELEENQTAIYQLRTIDQLNISQKRISNMNEIDDLVTSNAQEIRTLESNMATWLSKEEDRISDETKDAMDYSEQILSEEIDEYDKMNDYVVEMIGDCDYISSQYRQILEVEVRSLDIYLQEMVSANNMNITEANATLRREIYDSLFYANSLYKFSEIRTTPQVREIFYTNSSNYENLTVGIIEQQNLTDVFPSALDFTYPHTFDIINKTYTDHSEELFGNFYILQFNISKLWNMAELYFEARWASIWEEHDSRTETISNDEYMLRSLLYNQWNASLQEIELAWQSSDKEIQNLTTKLENDLFEFSQMVNTKTDDKEQFIVIGLNQERSKLSISISFMGFAITLLGTAADVKKREVAIATQPPKHIIEGDKALVQGISESSGLVEIAPTKSEIMKMYIGPIIAMGLLIAGLIFTYTALKFYLDYSGFLA</sequence>
<reference evidence="2" key="1">
    <citation type="submission" date="2022-09" db="EMBL/GenBank/DDBJ databases">
        <title>Actin cytoskeleton and complex cell architecture in an #Asgard archaeon.</title>
        <authorList>
            <person name="Ponce Toledo R.I."/>
            <person name="Schleper C."/>
            <person name="Rodrigues Oliveira T."/>
            <person name="Wollweber F."/>
            <person name="Xu J."/>
            <person name="Rittmann S."/>
            <person name="Klingl A."/>
            <person name="Pilhofer M."/>
        </authorList>
    </citation>
    <scope>NUCLEOTIDE SEQUENCE</scope>
    <source>
        <strain evidence="2">B-35</strain>
    </source>
</reference>
<dbReference type="Proteomes" id="UP001208689">
    <property type="component" value="Chromosome"/>
</dbReference>
<feature type="transmembrane region" description="Helical" evidence="1">
    <location>
        <begin position="358"/>
        <end position="376"/>
    </location>
</feature>
<name>A0ABY6HMX5_9ARCH</name>
<gene>
    <name evidence="2" type="ORF">NEF87_001150</name>
</gene>
<evidence type="ECO:0000256" key="1">
    <source>
        <dbReference type="SAM" id="Phobius"/>
    </source>
</evidence>
<keyword evidence="1" id="KW-1133">Transmembrane helix</keyword>
<organism evidence="2 3">
    <name type="scientific">Candidatus Lokiarchaeum ossiferum</name>
    <dbReference type="NCBI Taxonomy" id="2951803"/>
    <lineage>
        <taxon>Archaea</taxon>
        <taxon>Promethearchaeati</taxon>
        <taxon>Promethearchaeota</taxon>
        <taxon>Promethearchaeia</taxon>
        <taxon>Promethearchaeales</taxon>
        <taxon>Promethearchaeaceae</taxon>
        <taxon>Candidatus Lokiarchaeum</taxon>
    </lineage>
</organism>
<dbReference type="EMBL" id="CP104013">
    <property type="protein sequence ID" value="UYP44865.1"/>
    <property type="molecule type" value="Genomic_DNA"/>
</dbReference>
<evidence type="ECO:0000313" key="2">
    <source>
        <dbReference type="EMBL" id="UYP44865.1"/>
    </source>
</evidence>
<feature type="transmembrane region" description="Helical" evidence="1">
    <location>
        <begin position="424"/>
        <end position="445"/>
    </location>
</feature>
<accession>A0ABY6HMX5</accession>
<protein>
    <submittedName>
        <fullName evidence="2">Uncharacterized protein</fullName>
    </submittedName>
</protein>